<name>A0A4Y6ELW9_9CAUD</name>
<dbReference type="RefSeq" id="YP_009848786.1">
    <property type="nucleotide sequence ID" value="NC_048787.1"/>
</dbReference>
<feature type="region of interest" description="Disordered" evidence="1">
    <location>
        <begin position="207"/>
        <end position="251"/>
    </location>
</feature>
<sequence length="294" mass="32805">MTSNHLEPVNGDASPFDTIKCTRPDGSEFWSARDLMPLLGYDKWERFNGAIERATASLVAQGHRAGEEASRLREPSGATNQMREDVHLSRFACYLVAMNGDPRKPEIAAAQAYFAIRTREAETAPQRFEIPATYAGALRAAAEQAERAELEAARAAKAERRADALNAFKRGIEGSDGITPTDFGKKYFSDVPAKQFQEHLYRHGWQIDQRGARVNHEGKSRPGPDHGKPKAKGRPYIYNHDKGVHGGKRRFNPRIRPQMELEFRDRLAAEGLPVNQHSTGLVLISNEEMKELGA</sequence>
<dbReference type="EMBL" id="MK977706">
    <property type="protein sequence ID" value="QDF19708.1"/>
    <property type="molecule type" value="Genomic_DNA"/>
</dbReference>
<feature type="domain" description="Bro-N" evidence="2">
    <location>
        <begin position="19"/>
        <end position="110"/>
    </location>
</feature>
<keyword evidence="4" id="KW-1185">Reference proteome</keyword>
<protein>
    <recommendedName>
        <fullName evidence="2">Bro-N domain-containing protein</fullName>
    </recommendedName>
</protein>
<dbReference type="KEGG" id="vg:55619188"/>
<evidence type="ECO:0000259" key="2">
    <source>
        <dbReference type="Pfam" id="PF02498"/>
    </source>
</evidence>
<evidence type="ECO:0000256" key="1">
    <source>
        <dbReference type="SAM" id="MobiDB-lite"/>
    </source>
</evidence>
<dbReference type="Proteomes" id="UP000316211">
    <property type="component" value="Segment"/>
</dbReference>
<evidence type="ECO:0000313" key="3">
    <source>
        <dbReference type="EMBL" id="QDF19708.1"/>
    </source>
</evidence>
<evidence type="ECO:0000313" key="4">
    <source>
        <dbReference type="Proteomes" id="UP000316211"/>
    </source>
</evidence>
<dbReference type="InterPro" id="IPR003497">
    <property type="entry name" value="BRO_N_domain"/>
</dbReference>
<reference evidence="3 4" key="1">
    <citation type="submission" date="2019-05" db="EMBL/GenBank/DDBJ databases">
        <authorList>
            <person name="Albert R.M."/>
            <person name="Nur A.I."/>
            <person name="Ayala A."/>
            <person name="Bradley M.S."/>
            <person name="Burch R.E."/>
            <person name="Chen M."/>
            <person name="Dulaney A."/>
            <person name="Kakulamarri P.S."/>
            <person name="Kelly K.U."/>
            <person name="Maynor S.D."/>
            <person name="Perritt S.E."/>
            <person name="Praveen H."/>
            <person name="Slemons D.M."/>
            <person name="Snidow C.R."/>
            <person name="Thalluri S."/>
            <person name="Vyawahare A.K."/>
            <person name="Williams M.R."/>
            <person name="Monti D.L."/>
            <person name="Garlena R.A."/>
            <person name="Russell D.A."/>
            <person name="Pope W.H."/>
            <person name="Jacobs-Sera D."/>
            <person name="Hatfull G.F."/>
        </authorList>
    </citation>
    <scope>NUCLEOTIDE SEQUENCE [LARGE SCALE GENOMIC DNA]</scope>
</reference>
<gene>
    <name evidence="3" type="primary">30</name>
    <name evidence="3" type="ORF">SEA_DINA_30</name>
</gene>
<dbReference type="GeneID" id="55619188"/>
<proteinExistence type="predicted"/>
<feature type="compositionally biased region" description="Basic and acidic residues" evidence="1">
    <location>
        <begin position="210"/>
        <end position="228"/>
    </location>
</feature>
<organism evidence="3 4">
    <name type="scientific">Corynebacterium phage Dina</name>
    <dbReference type="NCBI Taxonomy" id="2588501"/>
    <lineage>
        <taxon>Viruses</taxon>
        <taxon>Duplodnaviria</taxon>
        <taxon>Heunggongvirae</taxon>
        <taxon>Uroviricota</taxon>
        <taxon>Caudoviricetes</taxon>
        <taxon>Samwavirus</taxon>
        <taxon>Samwavirus dina</taxon>
    </lineage>
</organism>
<accession>A0A4Y6ELW9</accession>
<dbReference type="Pfam" id="PF02498">
    <property type="entry name" value="Bro-N"/>
    <property type="match status" value="1"/>
</dbReference>